<evidence type="ECO:0000313" key="2">
    <source>
        <dbReference type="Proteomes" id="UP000265798"/>
    </source>
</evidence>
<gene>
    <name evidence="1" type="ORF">DLM75_12470</name>
</gene>
<accession>A0A396Z2P5</accession>
<protein>
    <submittedName>
        <fullName evidence="1">Uncharacterized protein</fullName>
    </submittedName>
</protein>
<evidence type="ECO:0000313" key="1">
    <source>
        <dbReference type="EMBL" id="RHX89769.1"/>
    </source>
</evidence>
<comment type="caution">
    <text evidence="1">The sequence shown here is derived from an EMBL/GenBank/DDBJ whole genome shotgun (WGS) entry which is preliminary data.</text>
</comment>
<organism evidence="1 2">
    <name type="scientific">Leptospira stimsonii</name>
    <dbReference type="NCBI Taxonomy" id="2202203"/>
    <lineage>
        <taxon>Bacteria</taxon>
        <taxon>Pseudomonadati</taxon>
        <taxon>Spirochaetota</taxon>
        <taxon>Spirochaetia</taxon>
        <taxon>Leptospirales</taxon>
        <taxon>Leptospiraceae</taxon>
        <taxon>Leptospira</taxon>
    </lineage>
</organism>
<name>A0A396Z2P5_9LEPT</name>
<dbReference type="Proteomes" id="UP000265798">
    <property type="component" value="Unassembled WGS sequence"/>
</dbReference>
<reference evidence="2" key="1">
    <citation type="submission" date="2018-05" db="EMBL/GenBank/DDBJ databases">
        <title>Leptospira yasudae sp. nov. and Leptospira stimsonii sp. nov., two pathogenic species of the genus Leptospira isolated from environmental sources.</title>
        <authorList>
            <person name="Casanovas-Massana A."/>
            <person name="Hamond C."/>
            <person name="Santos L.A."/>
            <person name="Hacker K.P."/>
            <person name="Balassiano I."/>
            <person name="Medeiros M.A."/>
            <person name="Reis M.G."/>
            <person name="Ko A.I."/>
            <person name="Wunder E.A."/>
        </authorList>
    </citation>
    <scope>NUCLEOTIDE SEQUENCE [LARGE SCALE GENOMIC DNA]</scope>
    <source>
        <strain evidence="2">Yale</strain>
    </source>
</reference>
<dbReference type="AlphaFoldDB" id="A0A396Z2P5"/>
<proteinExistence type="predicted"/>
<dbReference type="EMBL" id="QHCT01000003">
    <property type="protein sequence ID" value="RHX89769.1"/>
    <property type="molecule type" value="Genomic_DNA"/>
</dbReference>
<sequence>MYTIFNIYRKQEPYNEKGEDGMFSIQTTDLPSKQRPIPFHTNLFQFFVSQLLSYKVSKRYQ</sequence>